<evidence type="ECO:0000256" key="4">
    <source>
        <dbReference type="ARBA" id="ARBA00023054"/>
    </source>
</evidence>
<dbReference type="PANTHER" id="PTHR14978:SF0">
    <property type="entry name" value="BETA-CATENIN-LIKE PROTEIN 1"/>
    <property type="match status" value="1"/>
</dbReference>
<dbReference type="GO" id="GO:0010467">
    <property type="term" value="P:gene expression"/>
    <property type="evidence" value="ECO:0007669"/>
    <property type="project" value="UniProtKB-ARBA"/>
</dbReference>
<dbReference type="InterPro" id="IPR016024">
    <property type="entry name" value="ARM-type_fold"/>
</dbReference>
<dbReference type="AlphaFoldDB" id="A0A9Q5HQY0"/>
<feature type="domain" description="Beta-catenin-like protein 1 N-terminal" evidence="8">
    <location>
        <begin position="103"/>
        <end position="215"/>
    </location>
</feature>
<dbReference type="Proteomes" id="UP000757232">
    <property type="component" value="Unassembled WGS sequence"/>
</dbReference>
<evidence type="ECO:0000313" key="9">
    <source>
        <dbReference type="EMBL" id="OCB84372.1"/>
    </source>
</evidence>
<dbReference type="Pfam" id="PF08216">
    <property type="entry name" value="CTNNBL"/>
    <property type="match status" value="1"/>
</dbReference>
<keyword evidence="4 6" id="KW-0175">Coiled coil</keyword>
<dbReference type="FunFam" id="1.25.10.10:FF:001136">
    <property type="entry name" value="Beta-catenin-like protein 1"/>
    <property type="match status" value="1"/>
</dbReference>
<evidence type="ECO:0000256" key="1">
    <source>
        <dbReference type="ARBA" id="ARBA00004123"/>
    </source>
</evidence>
<accession>A0A9Q5HQY0</accession>
<keyword evidence="3" id="KW-0677">Repeat</keyword>
<evidence type="ECO:0000256" key="5">
    <source>
        <dbReference type="ARBA" id="ARBA00023242"/>
    </source>
</evidence>
<evidence type="ECO:0000256" key="6">
    <source>
        <dbReference type="SAM" id="Coils"/>
    </source>
</evidence>
<protein>
    <submittedName>
        <fullName evidence="9">DUF1716-domain-containing protein</fullName>
    </submittedName>
</protein>
<feature type="coiled-coil region" evidence="6">
    <location>
        <begin position="511"/>
        <end position="545"/>
    </location>
</feature>
<dbReference type="InterPro" id="IPR039678">
    <property type="entry name" value="CTNNBL1"/>
</dbReference>
<evidence type="ECO:0000313" key="10">
    <source>
        <dbReference type="Proteomes" id="UP000757232"/>
    </source>
</evidence>
<dbReference type="GO" id="GO:0005681">
    <property type="term" value="C:spliceosomal complex"/>
    <property type="evidence" value="ECO:0007669"/>
    <property type="project" value="TreeGrafter"/>
</dbReference>
<dbReference type="SUPFAM" id="SSF48371">
    <property type="entry name" value="ARM repeat"/>
    <property type="match status" value="1"/>
</dbReference>
<keyword evidence="2" id="KW-0597">Phosphoprotein</keyword>
<dbReference type="EMBL" id="LNZH02000215">
    <property type="protein sequence ID" value="OCB84372.1"/>
    <property type="molecule type" value="Genomic_DNA"/>
</dbReference>
<evidence type="ECO:0000259" key="8">
    <source>
        <dbReference type="SMART" id="SM01156"/>
    </source>
</evidence>
<dbReference type="InterPro" id="IPR011989">
    <property type="entry name" value="ARM-like"/>
</dbReference>
<dbReference type="PANTHER" id="PTHR14978">
    <property type="entry name" value="BETA-CATENIN-LIKE PROTEIN 1 NUCLEAR ASSOCIATED PROTEIN"/>
    <property type="match status" value="1"/>
</dbReference>
<evidence type="ECO:0000256" key="2">
    <source>
        <dbReference type="ARBA" id="ARBA00022553"/>
    </source>
</evidence>
<dbReference type="InterPro" id="IPR013180">
    <property type="entry name" value="CTNNBL1_N"/>
</dbReference>
<evidence type="ECO:0000256" key="7">
    <source>
        <dbReference type="SAM" id="MobiDB-lite"/>
    </source>
</evidence>
<dbReference type="OrthoDB" id="1898821at2759"/>
<name>A0A9Q5HQY0_SANBA</name>
<dbReference type="SMART" id="SM01156">
    <property type="entry name" value="DUF1716"/>
    <property type="match status" value="1"/>
</dbReference>
<comment type="caution">
    <text evidence="9">The sequence shown here is derived from an EMBL/GenBank/DDBJ whole genome shotgun (WGS) entry which is preliminary data.</text>
</comment>
<reference evidence="9" key="1">
    <citation type="submission" date="2016-06" db="EMBL/GenBank/DDBJ databases">
        <title>Draft Genome sequence of the fungus Inonotus baumii.</title>
        <authorList>
            <person name="Zhu H."/>
            <person name="Lin W."/>
        </authorList>
    </citation>
    <scope>NUCLEOTIDE SEQUENCE</scope>
    <source>
        <strain evidence="9">821</strain>
    </source>
</reference>
<feature type="compositionally biased region" description="Acidic residues" evidence="7">
    <location>
        <begin position="66"/>
        <end position="78"/>
    </location>
</feature>
<feature type="region of interest" description="Disordered" evidence="7">
    <location>
        <begin position="1"/>
        <end position="86"/>
    </location>
</feature>
<organism evidence="9 10">
    <name type="scientific">Sanghuangporus baumii</name>
    <name type="common">Phellinus baumii</name>
    <dbReference type="NCBI Taxonomy" id="108892"/>
    <lineage>
        <taxon>Eukaryota</taxon>
        <taxon>Fungi</taxon>
        <taxon>Dikarya</taxon>
        <taxon>Basidiomycota</taxon>
        <taxon>Agaricomycotina</taxon>
        <taxon>Agaricomycetes</taxon>
        <taxon>Hymenochaetales</taxon>
        <taxon>Hymenochaetaceae</taxon>
        <taxon>Sanghuangporus</taxon>
    </lineage>
</organism>
<keyword evidence="10" id="KW-1185">Reference proteome</keyword>
<keyword evidence="5" id="KW-0539">Nucleus</keyword>
<gene>
    <name evidence="9" type="ORF">A7U60_g8356</name>
</gene>
<dbReference type="Gene3D" id="1.25.10.10">
    <property type="entry name" value="Leucine-rich Repeat Variant"/>
    <property type="match status" value="1"/>
</dbReference>
<evidence type="ECO:0000256" key="3">
    <source>
        <dbReference type="ARBA" id="ARBA00022737"/>
    </source>
</evidence>
<proteinExistence type="predicted"/>
<comment type="subcellular location">
    <subcellularLocation>
        <location evidence="1">Nucleus</location>
    </subcellularLocation>
</comment>
<sequence>MDIDKLFKAPKLPSGGNKRRMPEAPTPEMLKRMKVEAPVSSTFAQPSPPEPNGSSSKGKSRAPTVEDAEEHESLEVSEDFAPGNDADYFAEEDEEGRFFGGGLTEEQKTILNIFDKAGGEGTLDDNEGLVITRIRRMLLRFERAADKNQDQRSKYPDDPSKFIDSEADLDSAIKGLLPLSQAPVLAYPEVVNSGAVSKLIGLMSHENADIMIDVVQLINELIDEDAGVDNEDENNETEGREEAIKSLVDAFLNESILELLVDNLPRLNEAEESDRQGVFDILGIFESILSINPDLGQRLVSKTTILPWLIKRIEAKEHDGNRTYAAEILAILLDNRPNRLAFGKMDGIEPILRVLSQYRRRDPVDADEEEFMENIFDVLCTVLHEPENKKYFLDAEGIDLMVLMLKDKKDSSPQCIKVLDFAMAGPAGTACCETFVEALGLKSLFSAFMGKTSKKGKSNPSSAISDSTAHILGILSSLFTNLPSDSPPRMRVLAKFVENTYEKVDRLLDLREGAVSRLKAIDKEIENERRQMKEDGEEIGEVEEDRWYLQRLDGGLYTLQTVDYVLAWVCMEDDGARGHAQQMLKRKGRTLQDLVQVLKIFRDNIDEEDESTAVARQAEDTDASPPQKEILGGLIAFLEAC</sequence>